<evidence type="ECO:0000313" key="3">
    <source>
        <dbReference type="EMBL" id="MFI0791997.1"/>
    </source>
</evidence>
<dbReference type="Proteomes" id="UP001611075">
    <property type="component" value="Unassembled WGS sequence"/>
</dbReference>
<evidence type="ECO:0000313" key="4">
    <source>
        <dbReference type="Proteomes" id="UP001611075"/>
    </source>
</evidence>
<evidence type="ECO:0008006" key="5">
    <source>
        <dbReference type="Google" id="ProtNLM"/>
    </source>
</evidence>
<keyword evidence="2" id="KW-0812">Transmembrane</keyword>
<comment type="caution">
    <text evidence="3">The sequence shown here is derived from an EMBL/GenBank/DDBJ whole genome shotgun (WGS) entry which is preliminary data.</text>
</comment>
<name>A0ABW7SH17_9ACTN</name>
<feature type="compositionally biased region" description="Low complexity" evidence="1">
    <location>
        <begin position="94"/>
        <end position="106"/>
    </location>
</feature>
<evidence type="ECO:0000256" key="2">
    <source>
        <dbReference type="SAM" id="Phobius"/>
    </source>
</evidence>
<reference evidence="3 4" key="1">
    <citation type="submission" date="2024-10" db="EMBL/GenBank/DDBJ databases">
        <title>The Natural Products Discovery Center: Release of the First 8490 Sequenced Strains for Exploring Actinobacteria Biosynthetic Diversity.</title>
        <authorList>
            <person name="Kalkreuter E."/>
            <person name="Kautsar S.A."/>
            <person name="Yang D."/>
            <person name="Bader C.D."/>
            <person name="Teijaro C.N."/>
            <person name="Fluegel L."/>
            <person name="Davis C.M."/>
            <person name="Simpson J.R."/>
            <person name="Lauterbach L."/>
            <person name="Steele A.D."/>
            <person name="Gui C."/>
            <person name="Meng S."/>
            <person name="Li G."/>
            <person name="Viehrig K."/>
            <person name="Ye F."/>
            <person name="Su P."/>
            <person name="Kiefer A.F."/>
            <person name="Nichols A."/>
            <person name="Cepeda A.J."/>
            <person name="Yan W."/>
            <person name="Fan B."/>
            <person name="Jiang Y."/>
            <person name="Adhikari A."/>
            <person name="Zheng C.-J."/>
            <person name="Schuster L."/>
            <person name="Cowan T.M."/>
            <person name="Smanski M.J."/>
            <person name="Chevrette M.G."/>
            <person name="De Carvalho L.P.S."/>
            <person name="Shen B."/>
        </authorList>
    </citation>
    <scope>NUCLEOTIDE SEQUENCE [LARGE SCALE GENOMIC DNA]</scope>
    <source>
        <strain evidence="3 4">NPDC021253</strain>
    </source>
</reference>
<accession>A0ABW7SH17</accession>
<keyword evidence="4" id="KW-1185">Reference proteome</keyword>
<sequence length="119" mass="12549">MSRSRLAVAAGIFLLVASCGLPCLPFLDLSAVSLPYQDPTPGMLEEQAEEIAAAEHRLAVYAVVAGVLAILGLAALIYAWKHRRSRMRDQLSKPGGSALPPAAADPADGRHLNQGRPHG</sequence>
<dbReference type="RefSeq" id="WP_396676646.1">
    <property type="nucleotide sequence ID" value="NZ_JBIRPU010000002.1"/>
</dbReference>
<protein>
    <recommendedName>
        <fullName evidence="5">Cytochrome c biogenesis protein ResB</fullName>
    </recommendedName>
</protein>
<feature type="region of interest" description="Disordered" evidence="1">
    <location>
        <begin position="89"/>
        <end position="119"/>
    </location>
</feature>
<keyword evidence="2" id="KW-1133">Transmembrane helix</keyword>
<gene>
    <name evidence="3" type="ORF">ACH4OY_04730</name>
</gene>
<dbReference type="EMBL" id="JBIRPU010000002">
    <property type="protein sequence ID" value="MFI0791997.1"/>
    <property type="molecule type" value="Genomic_DNA"/>
</dbReference>
<proteinExistence type="predicted"/>
<keyword evidence="2" id="KW-0472">Membrane</keyword>
<dbReference type="PROSITE" id="PS51257">
    <property type="entry name" value="PROKAR_LIPOPROTEIN"/>
    <property type="match status" value="1"/>
</dbReference>
<evidence type="ECO:0000256" key="1">
    <source>
        <dbReference type="SAM" id="MobiDB-lite"/>
    </source>
</evidence>
<organism evidence="3 4">
    <name type="scientific">Micromonospora rubida</name>
    <dbReference type="NCBI Taxonomy" id="2697657"/>
    <lineage>
        <taxon>Bacteria</taxon>
        <taxon>Bacillati</taxon>
        <taxon>Actinomycetota</taxon>
        <taxon>Actinomycetes</taxon>
        <taxon>Micromonosporales</taxon>
        <taxon>Micromonosporaceae</taxon>
        <taxon>Micromonospora</taxon>
    </lineage>
</organism>
<feature type="transmembrane region" description="Helical" evidence="2">
    <location>
        <begin position="59"/>
        <end position="80"/>
    </location>
</feature>